<evidence type="ECO:0000256" key="12">
    <source>
        <dbReference type="HAMAP-Rule" id="MF_00983"/>
    </source>
</evidence>
<dbReference type="KEGG" id="bbev:BBEV_1879"/>
<dbReference type="GO" id="GO:0003677">
    <property type="term" value="F:DNA binding"/>
    <property type="evidence" value="ECO:0007669"/>
    <property type="project" value="UniProtKB-UniRule"/>
</dbReference>
<reference evidence="15 16" key="1">
    <citation type="submission" date="2015-08" db="EMBL/GenBank/DDBJ databases">
        <title>The complete genome sequence of Bacillus beveridgei MLTeJB.</title>
        <authorList>
            <person name="Hanson T.E."/>
            <person name="Mesa C."/>
            <person name="Basesman S.M."/>
            <person name="Oremland R.S."/>
        </authorList>
    </citation>
    <scope>NUCLEOTIDE SEQUENCE [LARGE SCALE GENOMIC DNA]</scope>
    <source>
        <strain evidence="15 16">MLTeJB</strain>
    </source>
</reference>
<dbReference type="InterPro" id="IPR041222">
    <property type="entry name" value="PriA_3primeBD"/>
</dbReference>
<dbReference type="Proteomes" id="UP000094463">
    <property type="component" value="Chromosome"/>
</dbReference>
<dbReference type="SMART" id="SM00487">
    <property type="entry name" value="DEXDc"/>
    <property type="match status" value="1"/>
</dbReference>
<feature type="binding site" evidence="12">
    <location>
        <position position="554"/>
    </location>
    <ligand>
        <name>Zn(2+)</name>
        <dbReference type="ChEBI" id="CHEBI:29105"/>
        <label>1</label>
    </ligand>
</feature>
<comment type="catalytic activity">
    <reaction evidence="11 12">
        <text>ATP + H2O = ADP + phosphate + H(+)</text>
        <dbReference type="Rhea" id="RHEA:13065"/>
        <dbReference type="ChEBI" id="CHEBI:15377"/>
        <dbReference type="ChEBI" id="CHEBI:15378"/>
        <dbReference type="ChEBI" id="CHEBI:30616"/>
        <dbReference type="ChEBI" id="CHEBI:43474"/>
        <dbReference type="ChEBI" id="CHEBI:456216"/>
        <dbReference type="EC" id="5.6.2.4"/>
    </reaction>
</comment>
<dbReference type="FunFam" id="3.40.50.300:FF:000489">
    <property type="entry name" value="Primosome assembly protein PriA"/>
    <property type="match status" value="1"/>
</dbReference>
<dbReference type="InterPro" id="IPR011545">
    <property type="entry name" value="DEAD/DEAH_box_helicase_dom"/>
</dbReference>
<feature type="binding site" evidence="12">
    <location>
        <position position="523"/>
    </location>
    <ligand>
        <name>Zn(2+)</name>
        <dbReference type="ChEBI" id="CHEBI:29105"/>
        <label>2</label>
    </ligand>
</feature>
<dbReference type="InterPro" id="IPR040498">
    <property type="entry name" value="PriA_CRR"/>
</dbReference>
<feature type="binding site" evidence="12">
    <location>
        <position position="538"/>
    </location>
    <ligand>
        <name>Zn(2+)</name>
        <dbReference type="ChEBI" id="CHEBI:29105"/>
        <label>2</label>
    </ligand>
</feature>
<keyword evidence="1 12" id="KW-0639">Primosome</keyword>
<feature type="domain" description="Helicase ATP-binding" evidence="13">
    <location>
        <begin position="283"/>
        <end position="449"/>
    </location>
</feature>
<evidence type="ECO:0000313" key="16">
    <source>
        <dbReference type="Proteomes" id="UP000094463"/>
    </source>
</evidence>
<dbReference type="Pfam" id="PF18319">
    <property type="entry name" value="Zn_ribbon_PriA"/>
    <property type="match status" value="1"/>
</dbReference>
<feature type="domain" description="Helicase C-terminal" evidence="14">
    <location>
        <begin position="546"/>
        <end position="700"/>
    </location>
</feature>
<dbReference type="NCBIfam" id="NF004066">
    <property type="entry name" value="PRK05580.1-3"/>
    <property type="match status" value="1"/>
</dbReference>
<keyword evidence="10 12" id="KW-0413">Isomerase</keyword>
<evidence type="ECO:0000256" key="3">
    <source>
        <dbReference type="ARBA" id="ARBA00022723"/>
    </source>
</evidence>
<dbReference type="GO" id="GO:0006269">
    <property type="term" value="P:DNA replication, synthesis of primer"/>
    <property type="evidence" value="ECO:0007669"/>
    <property type="project" value="UniProtKB-KW"/>
</dbReference>
<dbReference type="STRING" id="632773.BBEV_1879"/>
<dbReference type="AlphaFoldDB" id="A0A1D7QW48"/>
<dbReference type="Gene3D" id="3.40.50.300">
    <property type="entry name" value="P-loop containing nucleotide triphosphate hydrolases"/>
    <property type="match status" value="2"/>
</dbReference>
<dbReference type="InterPro" id="IPR041236">
    <property type="entry name" value="PriA_C"/>
</dbReference>
<dbReference type="SUPFAM" id="SSF52540">
    <property type="entry name" value="P-loop containing nucleoside triphosphate hydrolases"/>
    <property type="match status" value="2"/>
</dbReference>
<keyword evidence="7 12" id="KW-0862">Zinc</keyword>
<keyword evidence="3 12" id="KW-0479">Metal-binding</keyword>
<dbReference type="Pfam" id="PF18074">
    <property type="entry name" value="PriA_C"/>
    <property type="match status" value="1"/>
</dbReference>
<keyword evidence="16" id="KW-1185">Reference proteome</keyword>
<gene>
    <name evidence="12 15" type="primary">priA</name>
    <name evidence="15" type="ORF">BBEV_1879</name>
</gene>
<dbReference type="InterPro" id="IPR014001">
    <property type="entry name" value="Helicase_ATP-bd"/>
</dbReference>
<evidence type="ECO:0000259" key="13">
    <source>
        <dbReference type="PROSITE" id="PS51192"/>
    </source>
</evidence>
<dbReference type="PANTHER" id="PTHR30580:SF0">
    <property type="entry name" value="PRIMOSOMAL PROTEIN N"/>
    <property type="match status" value="1"/>
</dbReference>
<sequence>MIARIIVDVSAKQTDRQFDYLVPPEYEPLATPGMRVVVSFGPRKVQGFILSIGQDSSISNDKLKALDSLTDLVPPLTTELIELSVWLKNHAVSNHISVLKSMLPSAMRANYRKHLILNDDVDCSESDREFLLKQFQDKPLLDWDDWYKHATTFEHKEMSRAINDGFVRVEPVVATGETTKTERHVRLIRDPKTSEEAFLTLAKRTKKQAEIVQWLSEQETDHYPLKQLSVSSSVIKGLEEKGWVEKTDVVIGRDPYEGREFKQTTNMELMAEQQEVFERILPAIEEERSEIFLLRGVTGSGKTEIYLQTIEKVLKKRKEAIMLVPEISLTPQMVTRFKERFGSRVAVLHSALSKGEKYDEWQRIRKGEVDVAVGARSAVFAPFQNIGMIIIDEEHEGSYKQEEEPRYHARDVAIKRAELYHCPVILGSATPSLESYARAVKGVYTLLEMERRVNDVAMPDVTIVDMKDELRHGNRSMFSDALIERMRNRIEKQEQIVLFLNRRGYSTFIMCRDCGYVAECPHCDISLTYHQPINQLQCHYCGYHHTVPHQCPECTSDAIRYFGTGTQKVEEELQEVIPEARVIRMDVDTTGRKGSHERLLSAFGNHEADILLGTQMIAKGLDFPDITLVGVLAADAMLHLPDFRASERTFQLLTQVSGRAGRHLKAGEVIIQSYTPEHYSIQDVTKHDFTGFFQKEMLMRKQAGYPPYYFLVLIHVSDEALDAAVLATEKIANYLKNNLSDQAKIYGPVASSIARIKDRYRYQCMVKYKIEPNLTETLRNLYQLFDGELNKGGLQVTVDTSPNMML</sequence>
<evidence type="ECO:0000256" key="1">
    <source>
        <dbReference type="ARBA" id="ARBA00022515"/>
    </source>
</evidence>
<dbReference type="GO" id="GO:0016887">
    <property type="term" value="F:ATP hydrolysis activity"/>
    <property type="evidence" value="ECO:0007669"/>
    <property type="project" value="RHEA"/>
</dbReference>
<evidence type="ECO:0000313" key="15">
    <source>
        <dbReference type="EMBL" id="AOM83240.1"/>
    </source>
</evidence>
<dbReference type="EMBL" id="CP012502">
    <property type="protein sequence ID" value="AOM83240.1"/>
    <property type="molecule type" value="Genomic_DNA"/>
</dbReference>
<comment type="function">
    <text evidence="12">Initiates the restart of stalled replication forks, which reloads the replicative helicase on sites other than the origin of replication. Recognizes and binds to abandoned replication forks and remodels them to uncover a helicase loading site. Promotes assembly of the primosome at these replication forks.</text>
</comment>
<dbReference type="GO" id="GO:1990077">
    <property type="term" value="C:primosome complex"/>
    <property type="evidence" value="ECO:0007669"/>
    <property type="project" value="UniProtKB-UniRule"/>
</dbReference>
<comment type="cofactor">
    <cofactor evidence="12">
        <name>Zn(2+)</name>
        <dbReference type="ChEBI" id="CHEBI:29105"/>
    </cofactor>
    <text evidence="12">Binds 2 zinc ions per subunit.</text>
</comment>
<evidence type="ECO:0000256" key="7">
    <source>
        <dbReference type="ARBA" id="ARBA00022833"/>
    </source>
</evidence>
<dbReference type="GO" id="GO:0005524">
    <property type="term" value="F:ATP binding"/>
    <property type="evidence" value="ECO:0007669"/>
    <property type="project" value="UniProtKB-UniRule"/>
</dbReference>
<dbReference type="SMART" id="SM00490">
    <property type="entry name" value="HELICc"/>
    <property type="match status" value="1"/>
</dbReference>
<feature type="binding site" evidence="12">
    <location>
        <position position="511"/>
    </location>
    <ligand>
        <name>Zn(2+)</name>
        <dbReference type="ChEBI" id="CHEBI:29105"/>
        <label>1</label>
    </ligand>
</feature>
<dbReference type="InterPro" id="IPR042115">
    <property type="entry name" value="PriA_3primeBD_sf"/>
</dbReference>
<dbReference type="InterPro" id="IPR027417">
    <property type="entry name" value="P-loop_NTPase"/>
</dbReference>
<evidence type="ECO:0000256" key="2">
    <source>
        <dbReference type="ARBA" id="ARBA00022705"/>
    </source>
</evidence>
<evidence type="ECO:0000256" key="9">
    <source>
        <dbReference type="ARBA" id="ARBA00023125"/>
    </source>
</evidence>
<evidence type="ECO:0000256" key="10">
    <source>
        <dbReference type="ARBA" id="ARBA00023235"/>
    </source>
</evidence>
<feature type="binding site" evidence="12">
    <location>
        <position position="520"/>
    </location>
    <ligand>
        <name>Zn(2+)</name>
        <dbReference type="ChEBI" id="CHEBI:29105"/>
        <label>2</label>
    </ligand>
</feature>
<protein>
    <recommendedName>
        <fullName evidence="12">Replication restart protein PriA</fullName>
    </recommendedName>
    <alternativeName>
        <fullName evidence="12">ATP-dependent DNA helicase PriA</fullName>
        <ecNumber evidence="12">5.6.2.4</ecNumber>
    </alternativeName>
    <alternativeName>
        <fullName evidence="12">DNA 3'-5' helicase PriA</fullName>
    </alternativeName>
</protein>
<dbReference type="PROSITE" id="PS51192">
    <property type="entry name" value="HELICASE_ATP_BIND_1"/>
    <property type="match status" value="1"/>
</dbReference>
<evidence type="ECO:0000256" key="6">
    <source>
        <dbReference type="ARBA" id="ARBA00022806"/>
    </source>
</evidence>
<dbReference type="GO" id="GO:0006302">
    <property type="term" value="P:double-strand break repair"/>
    <property type="evidence" value="ECO:0007669"/>
    <property type="project" value="InterPro"/>
</dbReference>
<dbReference type="PANTHER" id="PTHR30580">
    <property type="entry name" value="PRIMOSOMAL PROTEIN N"/>
    <property type="match status" value="1"/>
</dbReference>
<evidence type="ECO:0000256" key="8">
    <source>
        <dbReference type="ARBA" id="ARBA00022840"/>
    </source>
</evidence>
<comment type="similarity">
    <text evidence="12">Belongs to the helicase family. PriA subfamily.</text>
</comment>
<keyword evidence="9 12" id="KW-0238">DNA-binding</keyword>
<dbReference type="OrthoDB" id="9759544at2"/>
<dbReference type="HAMAP" id="MF_00983">
    <property type="entry name" value="PriA"/>
    <property type="match status" value="1"/>
</dbReference>
<organism evidence="15 16">
    <name type="scientific">Salisediminibacterium beveridgei</name>
    <dbReference type="NCBI Taxonomy" id="632773"/>
    <lineage>
        <taxon>Bacteria</taxon>
        <taxon>Bacillati</taxon>
        <taxon>Bacillota</taxon>
        <taxon>Bacilli</taxon>
        <taxon>Bacillales</taxon>
        <taxon>Bacillaceae</taxon>
        <taxon>Salisediminibacterium</taxon>
    </lineage>
</organism>
<dbReference type="Pfam" id="PF00271">
    <property type="entry name" value="Helicase_C"/>
    <property type="match status" value="1"/>
</dbReference>
<dbReference type="CDD" id="cd17929">
    <property type="entry name" value="DEXHc_priA"/>
    <property type="match status" value="1"/>
</dbReference>
<dbReference type="NCBIfam" id="TIGR00595">
    <property type="entry name" value="priA"/>
    <property type="match status" value="1"/>
</dbReference>
<dbReference type="GO" id="GO:0006270">
    <property type="term" value="P:DNA replication initiation"/>
    <property type="evidence" value="ECO:0007669"/>
    <property type="project" value="TreeGrafter"/>
</dbReference>
<keyword evidence="4 12" id="KW-0547">Nucleotide-binding</keyword>
<dbReference type="PROSITE" id="PS51194">
    <property type="entry name" value="HELICASE_CTER"/>
    <property type="match status" value="1"/>
</dbReference>
<comment type="catalytic activity">
    <reaction evidence="12">
        <text>Couples ATP hydrolysis with the unwinding of duplex DNA by translocating in the 3'-5' direction.</text>
        <dbReference type="EC" id="5.6.2.4"/>
    </reaction>
</comment>
<keyword evidence="5 12" id="KW-0378">Hydrolase</keyword>
<accession>A0A1D7QW48</accession>
<dbReference type="InterPro" id="IPR005259">
    <property type="entry name" value="PriA"/>
</dbReference>
<evidence type="ECO:0000259" key="14">
    <source>
        <dbReference type="PROSITE" id="PS51194"/>
    </source>
</evidence>
<dbReference type="EC" id="5.6.2.4" evidence="12"/>
<proteinExistence type="inferred from homology"/>
<dbReference type="RefSeq" id="WP_069365244.1">
    <property type="nucleotide sequence ID" value="NZ_CP012502.1"/>
</dbReference>
<dbReference type="PATRIC" id="fig|632773.3.peg.1968"/>
<dbReference type="GO" id="GO:0006310">
    <property type="term" value="P:DNA recombination"/>
    <property type="evidence" value="ECO:0007669"/>
    <property type="project" value="InterPro"/>
</dbReference>
<dbReference type="Pfam" id="PF00270">
    <property type="entry name" value="DEAD"/>
    <property type="match status" value="1"/>
</dbReference>
<keyword evidence="6 12" id="KW-0347">Helicase</keyword>
<dbReference type="Pfam" id="PF17764">
    <property type="entry name" value="PriA_3primeBD"/>
    <property type="match status" value="1"/>
</dbReference>
<dbReference type="CDD" id="cd18804">
    <property type="entry name" value="SF2_C_priA"/>
    <property type="match status" value="1"/>
</dbReference>
<feature type="binding site" evidence="12">
    <location>
        <position position="541"/>
    </location>
    <ligand>
        <name>Zn(2+)</name>
        <dbReference type="ChEBI" id="CHEBI:29105"/>
        <label>2</label>
    </ligand>
</feature>
<dbReference type="FunFam" id="3.40.1440.60:FF:000001">
    <property type="entry name" value="Primosomal protein N"/>
    <property type="match status" value="1"/>
</dbReference>
<comment type="subunit">
    <text evidence="12">Component of the replication restart primosome.</text>
</comment>
<keyword evidence="2 12" id="KW-0235">DNA replication</keyword>
<keyword evidence="8 12" id="KW-0067">ATP-binding</keyword>
<evidence type="ECO:0000256" key="5">
    <source>
        <dbReference type="ARBA" id="ARBA00022801"/>
    </source>
</evidence>
<feature type="binding site" evidence="12">
    <location>
        <position position="514"/>
    </location>
    <ligand>
        <name>Zn(2+)</name>
        <dbReference type="ChEBI" id="CHEBI:29105"/>
        <label>1</label>
    </ligand>
</feature>
<feature type="binding site" evidence="12">
    <location>
        <position position="551"/>
    </location>
    <ligand>
        <name>Zn(2+)</name>
        <dbReference type="ChEBI" id="CHEBI:29105"/>
        <label>1</label>
    </ligand>
</feature>
<dbReference type="GO" id="GO:0008270">
    <property type="term" value="F:zinc ion binding"/>
    <property type="evidence" value="ECO:0007669"/>
    <property type="project" value="UniProtKB-UniRule"/>
</dbReference>
<dbReference type="GO" id="GO:0043138">
    <property type="term" value="F:3'-5' DNA helicase activity"/>
    <property type="evidence" value="ECO:0007669"/>
    <property type="project" value="UniProtKB-EC"/>
</dbReference>
<evidence type="ECO:0000256" key="11">
    <source>
        <dbReference type="ARBA" id="ARBA00048988"/>
    </source>
</evidence>
<dbReference type="InterPro" id="IPR001650">
    <property type="entry name" value="Helicase_C-like"/>
</dbReference>
<dbReference type="Gene3D" id="3.40.1440.60">
    <property type="entry name" value="PriA, 3(prime) DNA-binding domain"/>
    <property type="match status" value="1"/>
</dbReference>
<name>A0A1D7QW48_9BACI</name>
<evidence type="ECO:0000256" key="4">
    <source>
        <dbReference type="ARBA" id="ARBA00022741"/>
    </source>
</evidence>